<dbReference type="InterPro" id="IPR029039">
    <property type="entry name" value="Flavoprotein-like_sf"/>
</dbReference>
<dbReference type="Pfam" id="PF19583">
    <property type="entry name" value="ODP"/>
    <property type="match status" value="1"/>
</dbReference>
<dbReference type="InterPro" id="IPR036866">
    <property type="entry name" value="RibonucZ/Hydroxyglut_hydro"/>
</dbReference>
<accession>A0ABS8DGS6</accession>
<dbReference type="InterPro" id="IPR001279">
    <property type="entry name" value="Metallo-B-lactamas"/>
</dbReference>
<evidence type="ECO:0000256" key="1">
    <source>
        <dbReference type="ARBA" id="ARBA00007121"/>
    </source>
</evidence>
<dbReference type="Gene3D" id="3.40.50.360">
    <property type="match status" value="1"/>
</dbReference>
<dbReference type="Gene3D" id="3.60.15.10">
    <property type="entry name" value="Ribonuclease Z/Hydroxyacylglutathione hydrolase-like"/>
    <property type="match status" value="1"/>
</dbReference>
<organism evidence="3 4">
    <name type="scientific">Bariatricus massiliensis</name>
    <dbReference type="NCBI Taxonomy" id="1745713"/>
    <lineage>
        <taxon>Bacteria</taxon>
        <taxon>Bacillati</taxon>
        <taxon>Bacillota</taxon>
        <taxon>Clostridia</taxon>
        <taxon>Lachnospirales</taxon>
        <taxon>Lachnospiraceae</taxon>
        <taxon>Bariatricus</taxon>
    </lineage>
</organism>
<dbReference type="PANTHER" id="PTHR43717">
    <property type="entry name" value="ANAEROBIC NITRIC OXIDE REDUCTASE FLAVORUBREDOXIN"/>
    <property type="match status" value="1"/>
</dbReference>
<dbReference type="Proteomes" id="UP001299546">
    <property type="component" value="Unassembled WGS sequence"/>
</dbReference>
<keyword evidence="4" id="KW-1185">Reference proteome</keyword>
<dbReference type="InterPro" id="IPR026816">
    <property type="entry name" value="Flavodoxin_dom"/>
</dbReference>
<feature type="domain" description="Flavodoxin-like" evidence="2">
    <location>
        <begin position="247"/>
        <end position="387"/>
    </location>
</feature>
<dbReference type="EMBL" id="JAJCIS010000005">
    <property type="protein sequence ID" value="MCB7387618.1"/>
    <property type="molecule type" value="Genomic_DNA"/>
</dbReference>
<comment type="caution">
    <text evidence="3">The sequence shown here is derived from an EMBL/GenBank/DDBJ whole genome shotgun (WGS) entry which is preliminary data.</text>
</comment>
<dbReference type="PROSITE" id="PS50902">
    <property type="entry name" value="FLAVODOXIN_LIKE"/>
    <property type="match status" value="1"/>
</dbReference>
<dbReference type="InterPro" id="IPR045761">
    <property type="entry name" value="ODP_dom"/>
</dbReference>
<dbReference type="CDD" id="cd07709">
    <property type="entry name" value="flavodiiron_proteins_MBL-fold"/>
    <property type="match status" value="1"/>
</dbReference>
<evidence type="ECO:0000313" key="4">
    <source>
        <dbReference type="Proteomes" id="UP001299546"/>
    </source>
</evidence>
<dbReference type="RefSeq" id="WP_066737282.1">
    <property type="nucleotide sequence ID" value="NZ_JAJCIQ010000006.1"/>
</dbReference>
<evidence type="ECO:0000313" key="3">
    <source>
        <dbReference type="EMBL" id="MCB7387618.1"/>
    </source>
</evidence>
<comment type="similarity">
    <text evidence="1">In the N-terminal section; belongs to the zinc metallo-hydrolase group 3 family.</text>
</comment>
<proteinExistence type="inferred from homology"/>
<dbReference type="SUPFAM" id="SSF56281">
    <property type="entry name" value="Metallo-hydrolase/oxidoreductase"/>
    <property type="match status" value="1"/>
</dbReference>
<sequence length="388" mass="43562">MSKLTISDAVKYIGADDKTLDLFESQYSIPNGVSYNSYVILDEKIAVMDTVDSRKTEEWKENLQEALAGRAPDYLVISHLEPDHAANIQHFVEMYPQAMLVASAKAVSMLPQFFDISNLKDRTLVVKEGETLSLGSHTLQFFMAPMVHWPEVMVEYEQSEKILFSADGFGKFGALDVEEDWTCEARRYYFNIVGKYGAQVQGLLKKLSSLEVRTICPLHGPVLTENIEYYIGKYLTWSSYEPEDDGVLVAYASIHGNTKHAAEKMKDILEAKGAEKVVLTDLSRDDMAEAVEDAFRYDKVILAAASYDGGVFPCMESFLLNLSHKNYQKRKIGLMENGSWAPCAGRVMKGVIEGMKNIGLCENMVTIKSVMNEENIKEMEMLAEEILG</sequence>
<dbReference type="Pfam" id="PF12724">
    <property type="entry name" value="Flavodoxin_5"/>
    <property type="match status" value="1"/>
</dbReference>
<dbReference type="SUPFAM" id="SSF52218">
    <property type="entry name" value="Flavoproteins"/>
    <property type="match status" value="1"/>
</dbReference>
<dbReference type="PIRSF" id="PIRSF005243">
    <property type="entry name" value="ROO"/>
    <property type="match status" value="1"/>
</dbReference>
<protein>
    <submittedName>
        <fullName evidence="3">MBL fold metallo-hydrolase</fullName>
    </submittedName>
</protein>
<dbReference type="PANTHER" id="PTHR43717:SF1">
    <property type="entry name" value="ANAEROBIC NITRIC OXIDE REDUCTASE FLAVORUBREDOXIN"/>
    <property type="match status" value="1"/>
</dbReference>
<gene>
    <name evidence="3" type="ORF">LIZ65_10010</name>
</gene>
<reference evidence="3 4" key="1">
    <citation type="submission" date="2021-10" db="EMBL/GenBank/DDBJ databases">
        <title>Collection of gut derived symbiotic bacterial strains cultured from healthy donors.</title>
        <authorList>
            <person name="Lin H."/>
            <person name="Littmann E."/>
            <person name="Kohout C."/>
            <person name="Pamer E.G."/>
        </authorList>
    </citation>
    <scope>NUCLEOTIDE SEQUENCE [LARGE SCALE GENOMIC DNA]</scope>
    <source>
        <strain evidence="3 4">DFI.1.165</strain>
    </source>
</reference>
<dbReference type="SMART" id="SM00849">
    <property type="entry name" value="Lactamase_B"/>
    <property type="match status" value="1"/>
</dbReference>
<evidence type="ECO:0000259" key="2">
    <source>
        <dbReference type="PROSITE" id="PS50902"/>
    </source>
</evidence>
<name>A0ABS8DGS6_9FIRM</name>
<dbReference type="InterPro" id="IPR008254">
    <property type="entry name" value="Flavodoxin/NO_synth"/>
</dbReference>
<dbReference type="InterPro" id="IPR016440">
    <property type="entry name" value="Rubredoxin-O_OxRdtase"/>
</dbReference>